<evidence type="ECO:0000259" key="1">
    <source>
        <dbReference type="Pfam" id="PF12937"/>
    </source>
</evidence>
<dbReference type="InterPro" id="IPR001810">
    <property type="entry name" value="F-box_dom"/>
</dbReference>
<dbReference type="AlphaFoldDB" id="A0A162QCH6"/>
<proteinExistence type="predicted"/>
<dbReference type="VEuPathDB" id="FungiDB:MUCCIDRAFT_112223"/>
<sequence>MDVSWQTLPNEVLWLIFTAIEKTNDLVQLQQVCKHWSHLAYQRLYHTACIDQTPFLMPYARTLQHSTYQPRYLVMAIDLGNYFPTSDGARSGKYKKFIHRVARLCPYIVRITAGLNAPSKSFYQAVLELHQQGYLQHVQCLPDFSYKDAYKSETEYYRLVTAMKASLTRVSIAKNPFSKIYGHHPEINLWEHLKTFPRLEELGVSYKDDGFLYEADAFIAKCIAPAVNIHVHLKGFSEFLSEPLDLVTMTPAQPQVKRLDVDIFRFIVKDLDYIMYKFTGLESFSIKNTRDQRNEFILIQPEGGNAGLLHMCLKLFQFLVSLKRFMVSKLWFPSFNIGLFSFWAQHPQLKALTISKCSMFEAEAAYMTVLSRDKGAGFKLTSDFEDIKDGAYEMKLDLNHFNFALYYSQILELFKGNTIEALCLCDITATGPADTESERRKSVGNSLGYVIDHYTAINDIQIHRANCHTMNAHTVKKQLQRLTFKQCSIHPHALRQLSGSVERIQKLILNEVVMVNADQQNHSFNINMPQTIIDDLRIINYAARVYLVKLCVSEPSPVTRYLQIQADDVAYMEPDTYSAMCLTSKYHLDCIVVHINCRALKTFGTSYHRCFNLINE</sequence>
<dbReference type="OrthoDB" id="10648579at2759"/>
<keyword evidence="3" id="KW-1185">Reference proteome</keyword>
<accession>A0A162QCH6</accession>
<evidence type="ECO:0000313" key="3">
    <source>
        <dbReference type="Proteomes" id="UP000077051"/>
    </source>
</evidence>
<comment type="caution">
    <text evidence="2">The sequence shown here is derived from an EMBL/GenBank/DDBJ whole genome shotgun (WGS) entry which is preliminary data.</text>
</comment>
<dbReference type="SUPFAM" id="SSF81383">
    <property type="entry name" value="F-box domain"/>
    <property type="match status" value="1"/>
</dbReference>
<dbReference type="EMBL" id="AMYB01000006">
    <property type="protein sequence ID" value="OAD00810.1"/>
    <property type="molecule type" value="Genomic_DNA"/>
</dbReference>
<organism evidence="2 3">
    <name type="scientific">Mucor lusitanicus CBS 277.49</name>
    <dbReference type="NCBI Taxonomy" id="747725"/>
    <lineage>
        <taxon>Eukaryota</taxon>
        <taxon>Fungi</taxon>
        <taxon>Fungi incertae sedis</taxon>
        <taxon>Mucoromycota</taxon>
        <taxon>Mucoromycotina</taxon>
        <taxon>Mucoromycetes</taxon>
        <taxon>Mucorales</taxon>
        <taxon>Mucorineae</taxon>
        <taxon>Mucoraceae</taxon>
        <taxon>Mucor</taxon>
    </lineage>
</organism>
<gene>
    <name evidence="2" type="ORF">MUCCIDRAFT_112223</name>
</gene>
<protein>
    <recommendedName>
        <fullName evidence="1">F-box domain-containing protein</fullName>
    </recommendedName>
</protein>
<feature type="domain" description="F-box" evidence="1">
    <location>
        <begin position="5"/>
        <end position="50"/>
    </location>
</feature>
<dbReference type="Pfam" id="PF12937">
    <property type="entry name" value="F-box-like"/>
    <property type="match status" value="1"/>
</dbReference>
<reference evidence="2 3" key="1">
    <citation type="submission" date="2015-06" db="EMBL/GenBank/DDBJ databases">
        <title>Expansion of signal transduction pathways in fungi by whole-genome duplication.</title>
        <authorList>
            <consortium name="DOE Joint Genome Institute"/>
            <person name="Corrochano L.M."/>
            <person name="Kuo A."/>
            <person name="Marcet-Houben M."/>
            <person name="Polaino S."/>
            <person name="Salamov A."/>
            <person name="Villalobos J.M."/>
            <person name="Alvarez M.I."/>
            <person name="Avalos J."/>
            <person name="Benito E.P."/>
            <person name="Benoit I."/>
            <person name="Burger G."/>
            <person name="Camino L.P."/>
            <person name="Canovas D."/>
            <person name="Cerda-Olmedo E."/>
            <person name="Cheng J.-F."/>
            <person name="Dominguez A."/>
            <person name="Elias M."/>
            <person name="Eslava A.P."/>
            <person name="Glaser F."/>
            <person name="Grimwood J."/>
            <person name="Gutierrez G."/>
            <person name="Heitman J."/>
            <person name="Henrissat B."/>
            <person name="Iturriaga E.A."/>
            <person name="Lang B.F."/>
            <person name="Lavin J.L."/>
            <person name="Lee S."/>
            <person name="Li W."/>
            <person name="Lindquist E."/>
            <person name="Lopez-Garcia S."/>
            <person name="Luque E.M."/>
            <person name="Marcos A.T."/>
            <person name="Martin J."/>
            <person name="Mccluskey K."/>
            <person name="Medina H.R."/>
            <person name="Miralles-Duran A."/>
            <person name="Miyazaki A."/>
            <person name="Munoz-Torres E."/>
            <person name="Oguiza J.A."/>
            <person name="Ohm R."/>
            <person name="Olmedo M."/>
            <person name="Orejas M."/>
            <person name="Ortiz-Castellanos L."/>
            <person name="Pisabarro A.G."/>
            <person name="Rodriguez-Romero J."/>
            <person name="Ruiz-Herrera J."/>
            <person name="Ruiz-Vazquez R."/>
            <person name="Sanz C."/>
            <person name="Schackwitz W."/>
            <person name="Schmutz J."/>
            <person name="Shahriari M."/>
            <person name="Shelest E."/>
            <person name="Silva-Franco F."/>
            <person name="Soanes D."/>
            <person name="Syed K."/>
            <person name="Tagua V.G."/>
            <person name="Talbot N.J."/>
            <person name="Thon M."/>
            <person name="De Vries R.P."/>
            <person name="Wiebenga A."/>
            <person name="Yadav J.S."/>
            <person name="Braun E.L."/>
            <person name="Baker S."/>
            <person name="Garre V."/>
            <person name="Horwitz B."/>
            <person name="Torres-Martinez S."/>
            <person name="Idnurm A."/>
            <person name="Herrera-Estrella A."/>
            <person name="Gabaldon T."/>
            <person name="Grigoriev I.V."/>
        </authorList>
    </citation>
    <scope>NUCLEOTIDE SEQUENCE [LARGE SCALE GENOMIC DNA]</scope>
    <source>
        <strain evidence="2 3">CBS 277.49</strain>
    </source>
</reference>
<dbReference type="Proteomes" id="UP000077051">
    <property type="component" value="Unassembled WGS sequence"/>
</dbReference>
<evidence type="ECO:0000313" key="2">
    <source>
        <dbReference type="EMBL" id="OAD00810.1"/>
    </source>
</evidence>
<dbReference type="InterPro" id="IPR036047">
    <property type="entry name" value="F-box-like_dom_sf"/>
</dbReference>
<name>A0A162QCH6_MUCCL</name>
<dbReference type="Gene3D" id="1.20.1280.50">
    <property type="match status" value="1"/>
</dbReference>